<dbReference type="GO" id="GO:0035091">
    <property type="term" value="F:phosphatidylinositol binding"/>
    <property type="evidence" value="ECO:0007669"/>
    <property type="project" value="InterPro"/>
</dbReference>
<evidence type="ECO:0000313" key="4">
    <source>
        <dbReference type="Proteomes" id="UP000324832"/>
    </source>
</evidence>
<evidence type="ECO:0000259" key="2">
    <source>
        <dbReference type="Pfam" id="PF00787"/>
    </source>
</evidence>
<feature type="compositionally biased region" description="Basic and acidic residues" evidence="1">
    <location>
        <begin position="165"/>
        <end position="176"/>
    </location>
</feature>
<sequence>MLASEVERLAGEQVRLEAHLARTDTWAEHLGSWRATVHSAEVIDESKPPQFVIVVHMAEQDSTADEKPEQITTGWELHRKLRPMCSELKNIELPSNSFKFIFGKNDRNSLEKAKILIQKYLEFVLEDDRLNQSEPLYTFLNPSSEYLKQGDLPKKNNNETTSRSSQEKEGFTHKSADDDEMSMYLDGNGGDGSCKHVTNSIRGKRNDGESRANKGDNILAVLGANAALLYKYSAEVLVARRAYPYIGASATYREYSGGAIVASGGSRGSRRGPQVVLHD</sequence>
<accession>A0A5E4QZE9</accession>
<dbReference type="Gene3D" id="3.30.1520.10">
    <property type="entry name" value="Phox-like domain"/>
    <property type="match status" value="1"/>
</dbReference>
<keyword evidence="4" id="KW-1185">Reference proteome</keyword>
<feature type="compositionally biased region" description="Basic and acidic residues" evidence="1">
    <location>
        <begin position="204"/>
        <end position="213"/>
    </location>
</feature>
<dbReference type="AlphaFoldDB" id="A0A5E4QZE9"/>
<dbReference type="PANTHER" id="PTHR22775:SF48">
    <property type="entry name" value="SORTING NEXIN-25"/>
    <property type="match status" value="1"/>
</dbReference>
<dbReference type="InterPro" id="IPR001683">
    <property type="entry name" value="PX_dom"/>
</dbReference>
<feature type="domain" description="PX" evidence="2">
    <location>
        <begin position="76"/>
        <end position="142"/>
    </location>
</feature>
<organism evidence="3 4">
    <name type="scientific">Leptidea sinapis</name>
    <dbReference type="NCBI Taxonomy" id="189913"/>
    <lineage>
        <taxon>Eukaryota</taxon>
        <taxon>Metazoa</taxon>
        <taxon>Ecdysozoa</taxon>
        <taxon>Arthropoda</taxon>
        <taxon>Hexapoda</taxon>
        <taxon>Insecta</taxon>
        <taxon>Pterygota</taxon>
        <taxon>Neoptera</taxon>
        <taxon>Endopterygota</taxon>
        <taxon>Lepidoptera</taxon>
        <taxon>Glossata</taxon>
        <taxon>Ditrysia</taxon>
        <taxon>Papilionoidea</taxon>
        <taxon>Pieridae</taxon>
        <taxon>Dismorphiinae</taxon>
        <taxon>Leptidea</taxon>
    </lineage>
</organism>
<dbReference type="SUPFAM" id="SSF64268">
    <property type="entry name" value="PX domain"/>
    <property type="match status" value="1"/>
</dbReference>
<dbReference type="Pfam" id="PF00787">
    <property type="entry name" value="PX"/>
    <property type="match status" value="1"/>
</dbReference>
<dbReference type="Proteomes" id="UP000324832">
    <property type="component" value="Unassembled WGS sequence"/>
</dbReference>
<reference evidence="3 4" key="1">
    <citation type="submission" date="2017-07" db="EMBL/GenBank/DDBJ databases">
        <authorList>
            <person name="Talla V."/>
            <person name="Backstrom N."/>
        </authorList>
    </citation>
    <scope>NUCLEOTIDE SEQUENCE [LARGE SCALE GENOMIC DNA]</scope>
</reference>
<name>A0A5E4QZE9_9NEOP</name>
<evidence type="ECO:0000313" key="3">
    <source>
        <dbReference type="EMBL" id="VVD03452.1"/>
    </source>
</evidence>
<protein>
    <recommendedName>
        <fullName evidence="2">PX domain-containing protein</fullName>
    </recommendedName>
</protein>
<dbReference type="InterPro" id="IPR036871">
    <property type="entry name" value="PX_dom_sf"/>
</dbReference>
<evidence type="ECO:0000256" key="1">
    <source>
        <dbReference type="SAM" id="MobiDB-lite"/>
    </source>
</evidence>
<dbReference type="EMBL" id="FZQP02006771">
    <property type="protein sequence ID" value="VVD03452.1"/>
    <property type="molecule type" value="Genomic_DNA"/>
</dbReference>
<gene>
    <name evidence="3" type="ORF">LSINAPIS_LOCUS13447</name>
</gene>
<feature type="region of interest" description="Disordered" evidence="1">
    <location>
        <begin position="148"/>
        <end position="213"/>
    </location>
</feature>
<proteinExistence type="predicted"/>
<dbReference type="PANTHER" id="PTHR22775">
    <property type="entry name" value="SORTING NEXIN"/>
    <property type="match status" value="1"/>
</dbReference>